<reference evidence="3" key="1">
    <citation type="submission" date="2019-04" db="EMBL/GenBank/DDBJ databases">
        <title>Evolution of Biomass-Degrading Anaerobic Consortia Revealed by Metagenomics.</title>
        <authorList>
            <person name="Peng X."/>
        </authorList>
    </citation>
    <scope>NUCLEOTIDE SEQUENCE</scope>
    <source>
        <strain evidence="3">SIG242</strain>
    </source>
</reference>
<dbReference type="RefSeq" id="WP_303670509.1">
    <property type="nucleotide sequence ID" value="NZ_SVCA01000018.1"/>
</dbReference>
<dbReference type="Pfam" id="PF13280">
    <property type="entry name" value="WYL"/>
    <property type="match status" value="1"/>
</dbReference>
<dbReference type="InterPro" id="IPR051534">
    <property type="entry name" value="CBASS_pafABC_assoc_protein"/>
</dbReference>
<comment type="caution">
    <text evidence="3">The sequence shown here is derived from an EMBL/GenBank/DDBJ whole genome shotgun (WGS) entry which is preliminary data.</text>
</comment>
<feature type="domain" description="WCX" evidence="2">
    <location>
        <begin position="253"/>
        <end position="327"/>
    </location>
</feature>
<evidence type="ECO:0000259" key="2">
    <source>
        <dbReference type="Pfam" id="PF25583"/>
    </source>
</evidence>
<dbReference type="EMBL" id="SVCA01000018">
    <property type="protein sequence ID" value="MBE6086391.1"/>
    <property type="molecule type" value="Genomic_DNA"/>
</dbReference>
<dbReference type="InterPro" id="IPR057727">
    <property type="entry name" value="WCX_dom"/>
</dbReference>
<dbReference type="AlphaFoldDB" id="A0A927WKF3"/>
<evidence type="ECO:0000259" key="1">
    <source>
        <dbReference type="Pfam" id="PF13280"/>
    </source>
</evidence>
<dbReference type="Pfam" id="PF25583">
    <property type="entry name" value="WCX"/>
    <property type="match status" value="1"/>
</dbReference>
<feature type="domain" description="WYL" evidence="1">
    <location>
        <begin position="144"/>
        <end position="217"/>
    </location>
</feature>
<organism evidence="3 4">
    <name type="scientific">Selenomonas ruminantium</name>
    <dbReference type="NCBI Taxonomy" id="971"/>
    <lineage>
        <taxon>Bacteria</taxon>
        <taxon>Bacillati</taxon>
        <taxon>Bacillota</taxon>
        <taxon>Negativicutes</taxon>
        <taxon>Selenomonadales</taxon>
        <taxon>Selenomonadaceae</taxon>
        <taxon>Selenomonas</taxon>
    </lineage>
</organism>
<name>A0A927WKF3_SELRU</name>
<dbReference type="PANTHER" id="PTHR34580">
    <property type="match status" value="1"/>
</dbReference>
<dbReference type="InterPro" id="IPR026881">
    <property type="entry name" value="WYL_dom"/>
</dbReference>
<dbReference type="PROSITE" id="PS52050">
    <property type="entry name" value="WYL"/>
    <property type="match status" value="1"/>
</dbReference>
<evidence type="ECO:0000313" key="4">
    <source>
        <dbReference type="Proteomes" id="UP000772151"/>
    </source>
</evidence>
<proteinExistence type="predicted"/>
<gene>
    <name evidence="3" type="ORF">E7203_13320</name>
</gene>
<accession>A0A927WKF3</accession>
<evidence type="ECO:0000313" key="3">
    <source>
        <dbReference type="EMBL" id="MBE6086391.1"/>
    </source>
</evidence>
<dbReference type="Proteomes" id="UP000772151">
    <property type="component" value="Unassembled WGS sequence"/>
</dbReference>
<sequence>MPMNVYAGDNKKMLNMLILEILKEYTDTDHRLTQQEIIDLLKLNYGAECDRRSIRNNIRSLKDMGYEIATERGCYLAEREFDDAELRMLIDSVLFSKNLSGAQAKRLIEKLKGFGNRYFHAKVSHVSNLPELFHSDNKQVMLALDALNDAIEEKRKVSFIYNNYGTDFKLHPRRDEPYIVNPYQMVANNGRYYLIGNYDKYDDLSHYRIDRITSITMLSEPIKPKKEVREFSQGWSLPKHMAEHIYMYSGDSVTVKFIADTDLMDELIDWFGKDIRIKEESENKMLVTLKCNERAMKYWALQYGGHIEIKEPQSLREAVKKTVLDMAEKYSDGA</sequence>
<dbReference type="PANTHER" id="PTHR34580:SF1">
    <property type="entry name" value="PROTEIN PAFC"/>
    <property type="match status" value="1"/>
</dbReference>
<protein>
    <submittedName>
        <fullName evidence="3">WYL domain-containing transcriptional regulator</fullName>
    </submittedName>
</protein>